<dbReference type="RefSeq" id="WP_159659941.1">
    <property type="nucleotide sequence ID" value="NZ_AQPF01000003.1"/>
</dbReference>
<evidence type="ECO:0000259" key="2">
    <source>
        <dbReference type="Pfam" id="PF04773"/>
    </source>
</evidence>
<feature type="domain" description="FecR N-terminal" evidence="3">
    <location>
        <begin position="13"/>
        <end position="54"/>
    </location>
</feature>
<reference evidence="4 5" key="1">
    <citation type="submission" date="2012-09" db="EMBL/GenBank/DDBJ databases">
        <title>Genome Sequence of alkane-degrading Bacterium Alcanivorax sp. 6-D-6.</title>
        <authorList>
            <person name="Lai Q."/>
            <person name="Shao Z."/>
        </authorList>
    </citation>
    <scope>NUCLEOTIDE SEQUENCE [LARGE SCALE GENOMIC DNA]</scope>
    <source>
        <strain evidence="4 5">6-D-6</strain>
    </source>
</reference>
<dbReference type="PANTHER" id="PTHR30273:SF2">
    <property type="entry name" value="PROTEIN FECR"/>
    <property type="match status" value="1"/>
</dbReference>
<dbReference type="Proteomes" id="UP000771797">
    <property type="component" value="Unassembled WGS sequence"/>
</dbReference>
<dbReference type="PANTHER" id="PTHR30273">
    <property type="entry name" value="PERIPLASMIC SIGNAL SENSOR AND SIGMA FACTOR ACTIVATOR FECR-RELATED"/>
    <property type="match status" value="1"/>
</dbReference>
<keyword evidence="5" id="KW-1185">Reference proteome</keyword>
<proteinExistence type="predicted"/>
<evidence type="ECO:0000259" key="3">
    <source>
        <dbReference type="Pfam" id="PF16220"/>
    </source>
</evidence>
<evidence type="ECO:0000256" key="1">
    <source>
        <dbReference type="SAM" id="Phobius"/>
    </source>
</evidence>
<organism evidence="4 5">
    <name type="scientific">Alcanivorax xiamenensis</name>
    <dbReference type="NCBI Taxonomy" id="1177156"/>
    <lineage>
        <taxon>Bacteria</taxon>
        <taxon>Pseudomonadati</taxon>
        <taxon>Pseudomonadota</taxon>
        <taxon>Gammaproteobacteria</taxon>
        <taxon>Oceanospirillales</taxon>
        <taxon>Alcanivoracaceae</taxon>
        <taxon>Alcanivorax</taxon>
    </lineage>
</organism>
<keyword evidence="1" id="KW-0812">Transmembrane</keyword>
<dbReference type="Pfam" id="PF16220">
    <property type="entry name" value="DUF4880"/>
    <property type="match status" value="1"/>
</dbReference>
<evidence type="ECO:0000313" key="4">
    <source>
        <dbReference type="EMBL" id="KAF0807681.1"/>
    </source>
</evidence>
<accession>A0ABQ6YC28</accession>
<dbReference type="Pfam" id="PF04773">
    <property type="entry name" value="FecR"/>
    <property type="match status" value="1"/>
</dbReference>
<dbReference type="InterPro" id="IPR006860">
    <property type="entry name" value="FecR"/>
</dbReference>
<feature type="domain" description="FecR protein" evidence="2">
    <location>
        <begin position="109"/>
        <end position="199"/>
    </location>
</feature>
<evidence type="ECO:0000313" key="5">
    <source>
        <dbReference type="Proteomes" id="UP000771797"/>
    </source>
</evidence>
<dbReference type="PIRSF" id="PIRSF018266">
    <property type="entry name" value="FecR"/>
    <property type="match status" value="1"/>
</dbReference>
<keyword evidence="1" id="KW-1133">Transmembrane helix</keyword>
<dbReference type="EMBL" id="AQPF01000003">
    <property type="protein sequence ID" value="KAF0807681.1"/>
    <property type="molecule type" value="Genomic_DNA"/>
</dbReference>
<gene>
    <name evidence="4" type="ORF">A6D6_00678</name>
</gene>
<keyword evidence="1" id="KW-0472">Membrane</keyword>
<name>A0ABQ6YC28_9GAMM</name>
<feature type="transmembrane region" description="Helical" evidence="1">
    <location>
        <begin position="80"/>
        <end position="98"/>
    </location>
</feature>
<dbReference type="InterPro" id="IPR012373">
    <property type="entry name" value="Ferrdict_sens_TM"/>
</dbReference>
<comment type="caution">
    <text evidence="4">The sequence shown here is derived from an EMBL/GenBank/DDBJ whole genome shotgun (WGS) entry which is preliminary data.</text>
</comment>
<dbReference type="InterPro" id="IPR032623">
    <property type="entry name" value="FecR_N"/>
</dbReference>
<protein>
    <submittedName>
        <fullName evidence="4">Fe2+-dicitrate sensor, membrane protein</fullName>
    </submittedName>
</protein>
<sequence length="316" mass="35332">MSNAEVSEEALEHAARWFALLGDGDVSDEDRERWHRWLAASADNQRAWDKVERIDRAFHAMPVKSVGDILSDAGRRRRRLLRGLGGALFLAPLGWWGWRQRPAGLGRADLRTAVGEIHEVTLPDGSRLWLNTRSAVSLDFNADHRLLRLWAGELYLETARDARPMRVATALGSAAPLGTAFGVRLTDGRLRVRVDRGRVAVSSVVGDVGERLVEAGQGVIVDGEGRWENPRLPTEESAWRDNLLVANGRRLGDFLDELARYRHGVLRYDQSVADLKLSGGFPLDDTDRILQVLEATLPVKVTRLTPWWVKVESASR</sequence>
<dbReference type="Gene3D" id="2.60.120.1440">
    <property type="match status" value="1"/>
</dbReference>